<organism evidence="2 3">
    <name type="scientific">Handelsmanbacteria sp. (strain RIFCSPLOWO2_12_FULL_64_10)</name>
    <dbReference type="NCBI Taxonomy" id="1817868"/>
    <lineage>
        <taxon>Bacteria</taxon>
        <taxon>Candidatus Handelsmaniibacteriota</taxon>
    </lineage>
</organism>
<feature type="domain" description="Uroporphyrinogen decarboxylase (URO-D)" evidence="1">
    <location>
        <begin position="83"/>
        <end position="343"/>
    </location>
</feature>
<dbReference type="PANTHER" id="PTHR47099:SF1">
    <property type="entry name" value="METHYLCOBAMIDE:COM METHYLTRANSFERASE MTBA"/>
    <property type="match status" value="1"/>
</dbReference>
<dbReference type="GO" id="GO:0004853">
    <property type="term" value="F:uroporphyrinogen decarboxylase activity"/>
    <property type="evidence" value="ECO:0007669"/>
    <property type="project" value="InterPro"/>
</dbReference>
<gene>
    <name evidence="2" type="ORF">A3F84_11560</name>
</gene>
<sequence>MPKEMTSRERVFCALGRGVPDRVPLYEGVVDERVMEALLPGCDYDAFNAWIGLDTAGLNRSSWRRDNVEYIGEEKKFFKDKWGVTRAFGPESTPYPVKGPIERPEDLKAYRPPDPDAPDALGHLPEVVSKYKGKKAIFWIGRDAFFNPSYLRGVENYLMDMILNPGLVHDLVEVCLSYDLRLMERAVAAGVEVVVFGDDYADKNGPMMSPAHFREFILPGLKRAVDAAHRAGAYAVKHSDGNIWPLLDMIVGTGIDAINPIEPAAGMDIGEVKARYGDRVAVIGNIDCGELLCWRSPAEVREAVRACLRAAARDGGHILSSSNSIHSSVRPENYLAMVKALGEFGAYPLKV</sequence>
<dbReference type="PANTHER" id="PTHR47099">
    <property type="entry name" value="METHYLCOBAMIDE:COM METHYLTRANSFERASE MTBA"/>
    <property type="match status" value="1"/>
</dbReference>
<name>A0A1F6C6A5_HANXR</name>
<evidence type="ECO:0000313" key="2">
    <source>
        <dbReference type="EMBL" id="OGG44676.1"/>
    </source>
</evidence>
<comment type="caution">
    <text evidence="2">The sequence shown here is derived from an EMBL/GenBank/DDBJ whole genome shotgun (WGS) entry which is preliminary data.</text>
</comment>
<dbReference type="GO" id="GO:0006779">
    <property type="term" value="P:porphyrin-containing compound biosynthetic process"/>
    <property type="evidence" value="ECO:0007669"/>
    <property type="project" value="InterPro"/>
</dbReference>
<dbReference type="Pfam" id="PF01208">
    <property type="entry name" value="URO-D"/>
    <property type="match status" value="1"/>
</dbReference>
<reference evidence="2 3" key="1">
    <citation type="journal article" date="2016" name="Nat. Commun.">
        <title>Thousands of microbial genomes shed light on interconnected biogeochemical processes in an aquifer system.</title>
        <authorList>
            <person name="Anantharaman K."/>
            <person name="Brown C.T."/>
            <person name="Hug L.A."/>
            <person name="Sharon I."/>
            <person name="Castelle C.J."/>
            <person name="Probst A.J."/>
            <person name="Thomas B.C."/>
            <person name="Singh A."/>
            <person name="Wilkins M.J."/>
            <person name="Karaoz U."/>
            <person name="Brodie E.L."/>
            <person name="Williams K.H."/>
            <person name="Hubbard S.S."/>
            <person name="Banfield J.F."/>
        </authorList>
    </citation>
    <scope>NUCLEOTIDE SEQUENCE [LARGE SCALE GENOMIC DNA]</scope>
    <source>
        <strain evidence="3">RIFCSPLOWO2_12_FULL_64_10</strain>
    </source>
</reference>
<dbReference type="Proteomes" id="UP000178606">
    <property type="component" value="Unassembled WGS sequence"/>
</dbReference>
<dbReference type="InterPro" id="IPR052024">
    <property type="entry name" value="Methanogen_methyltrans"/>
</dbReference>
<accession>A0A1F6C6A5</accession>
<dbReference type="InterPro" id="IPR000257">
    <property type="entry name" value="Uroporphyrinogen_deCOase"/>
</dbReference>
<dbReference type="Gene3D" id="3.20.20.210">
    <property type="match status" value="1"/>
</dbReference>
<protein>
    <recommendedName>
        <fullName evidence="1">Uroporphyrinogen decarboxylase (URO-D) domain-containing protein</fullName>
    </recommendedName>
</protein>
<dbReference type="InterPro" id="IPR038071">
    <property type="entry name" value="UROD/MetE-like_sf"/>
</dbReference>
<dbReference type="EMBL" id="MFKF01000398">
    <property type="protein sequence ID" value="OGG44676.1"/>
    <property type="molecule type" value="Genomic_DNA"/>
</dbReference>
<proteinExistence type="predicted"/>
<dbReference type="SUPFAM" id="SSF51726">
    <property type="entry name" value="UROD/MetE-like"/>
    <property type="match status" value="1"/>
</dbReference>
<dbReference type="AlphaFoldDB" id="A0A1F6C6A5"/>
<evidence type="ECO:0000259" key="1">
    <source>
        <dbReference type="Pfam" id="PF01208"/>
    </source>
</evidence>
<evidence type="ECO:0000313" key="3">
    <source>
        <dbReference type="Proteomes" id="UP000178606"/>
    </source>
</evidence>